<reference evidence="9 10" key="1">
    <citation type="journal article" date="2017" name="G3 (Bethesda)">
        <title>First Draft Genome Sequence of the Pathogenic Fungus Lomentospora prolificans (Formerly Scedosporium prolificans).</title>
        <authorList>
            <person name="Luo R."/>
            <person name="Zimin A."/>
            <person name="Workman R."/>
            <person name="Fan Y."/>
            <person name="Pertea G."/>
            <person name="Grossman N."/>
            <person name="Wear M.P."/>
            <person name="Jia B."/>
            <person name="Miller H."/>
            <person name="Casadevall A."/>
            <person name="Timp W."/>
            <person name="Zhang S.X."/>
            <person name="Salzberg S.L."/>
        </authorList>
    </citation>
    <scope>NUCLEOTIDE SEQUENCE [LARGE SCALE GENOMIC DNA]</scope>
    <source>
        <strain evidence="9 10">JHH-5317</strain>
    </source>
</reference>
<name>A0A2N3NA23_9PEZI</name>
<dbReference type="InterPro" id="IPR006181">
    <property type="entry name" value="D-amino_acid_oxidase_CS"/>
</dbReference>
<evidence type="ECO:0000313" key="10">
    <source>
        <dbReference type="Proteomes" id="UP000233524"/>
    </source>
</evidence>
<keyword evidence="7" id="KW-1133">Transmembrane helix</keyword>
<evidence type="ECO:0000256" key="5">
    <source>
        <dbReference type="ARBA" id="ARBA00023002"/>
    </source>
</evidence>
<evidence type="ECO:0000256" key="6">
    <source>
        <dbReference type="PIRSR" id="PIRSR000189-1"/>
    </source>
</evidence>
<dbReference type="AlphaFoldDB" id="A0A2N3NA23"/>
<dbReference type="PANTHER" id="PTHR11530:SF16">
    <property type="entry name" value="D-AMINO ACID OXIDASE (AFU_ORTHOLOGUE AFUA_5G11290)"/>
    <property type="match status" value="1"/>
</dbReference>
<dbReference type="InterPro" id="IPR023209">
    <property type="entry name" value="DAO"/>
</dbReference>
<proteinExistence type="inferred from homology"/>
<keyword evidence="5" id="KW-0560">Oxidoreductase</keyword>
<dbReference type="VEuPathDB" id="FungiDB:jhhlp_003910"/>
<keyword evidence="10" id="KW-1185">Reference proteome</keyword>
<sequence length="411" mass="44561">MSEPIANPGSAPSQSKKNPIVVLGQVATPFFFFSPFFAFWSCAIVALSAGVVGLTSALLLSNDLENAVTVVAKFMPGDFDVEYTSPWAGANVLPMAVEENNRWEMRTWEHLKNLSKNDPAAGIHFQNTRVYRRDKDAPTEAAPNFYDSLFAKDPWYKTMFEEYRELPADEVPAGHDSGCEFTSVCINTQIFLPWLVSRCVKNGVTFKRAVVNHVTDAATFAPRVHEGSAPVVVVNATGLGALKLGGVEDQSMVPARGQIVLVRNEAPHMVVTSGTEDGGAEVCYIMTRAAGGGTVLGGTYDKGNWDPNPEPNIAVRIMKRALEVCPQLVAEGKGIEGLDVIRHGVGLRPLRTKGVRIETEKIPLKDGHGEVTVVHNYGHAGWGYQGSFGCAERVVELVSEIRRQHAPAAST</sequence>
<evidence type="ECO:0000259" key="8">
    <source>
        <dbReference type="Pfam" id="PF01266"/>
    </source>
</evidence>
<evidence type="ECO:0000256" key="3">
    <source>
        <dbReference type="ARBA" id="ARBA00022630"/>
    </source>
</evidence>
<keyword evidence="7" id="KW-0812">Transmembrane</keyword>
<dbReference type="GO" id="GO:0019478">
    <property type="term" value="P:D-amino acid catabolic process"/>
    <property type="evidence" value="ECO:0007669"/>
    <property type="project" value="TreeGrafter"/>
</dbReference>
<dbReference type="GO" id="GO:0003884">
    <property type="term" value="F:D-amino-acid oxidase activity"/>
    <property type="evidence" value="ECO:0007669"/>
    <property type="project" value="InterPro"/>
</dbReference>
<dbReference type="GO" id="GO:0071949">
    <property type="term" value="F:FAD binding"/>
    <property type="evidence" value="ECO:0007669"/>
    <property type="project" value="InterPro"/>
</dbReference>
<evidence type="ECO:0000256" key="4">
    <source>
        <dbReference type="ARBA" id="ARBA00022827"/>
    </source>
</evidence>
<keyword evidence="7" id="KW-0472">Membrane</keyword>
<dbReference type="GO" id="GO:0005737">
    <property type="term" value="C:cytoplasm"/>
    <property type="evidence" value="ECO:0007669"/>
    <property type="project" value="TreeGrafter"/>
</dbReference>
<organism evidence="9 10">
    <name type="scientific">Lomentospora prolificans</name>
    <dbReference type="NCBI Taxonomy" id="41688"/>
    <lineage>
        <taxon>Eukaryota</taxon>
        <taxon>Fungi</taxon>
        <taxon>Dikarya</taxon>
        <taxon>Ascomycota</taxon>
        <taxon>Pezizomycotina</taxon>
        <taxon>Sordariomycetes</taxon>
        <taxon>Hypocreomycetidae</taxon>
        <taxon>Microascales</taxon>
        <taxon>Microascaceae</taxon>
        <taxon>Lomentospora</taxon>
    </lineage>
</organism>
<accession>A0A2N3NA23</accession>
<evidence type="ECO:0000313" key="9">
    <source>
        <dbReference type="EMBL" id="PKS09296.1"/>
    </source>
</evidence>
<comment type="cofactor">
    <cofactor evidence="1 6">
        <name>FAD</name>
        <dbReference type="ChEBI" id="CHEBI:57692"/>
    </cofactor>
</comment>
<dbReference type="InterPro" id="IPR006076">
    <property type="entry name" value="FAD-dep_OxRdtase"/>
</dbReference>
<gene>
    <name evidence="9" type="ORF">jhhlp_003910</name>
</gene>
<feature type="domain" description="FAD dependent oxidoreductase" evidence="8">
    <location>
        <begin position="49"/>
        <end position="397"/>
    </location>
</feature>
<feature type="binding site" evidence="6">
    <location>
        <position position="211"/>
    </location>
    <ligand>
        <name>FAD</name>
        <dbReference type="ChEBI" id="CHEBI:57692"/>
    </ligand>
</feature>
<feature type="transmembrane region" description="Helical" evidence="7">
    <location>
        <begin position="37"/>
        <end position="60"/>
    </location>
</feature>
<feature type="binding site" evidence="6">
    <location>
        <position position="381"/>
    </location>
    <ligand>
        <name>D-dopa</name>
        <dbReference type="ChEBI" id="CHEBI:149689"/>
    </ligand>
</feature>
<keyword evidence="3" id="KW-0285">Flavoprotein</keyword>
<feature type="binding site" evidence="6">
    <location>
        <begin position="84"/>
        <end position="85"/>
    </location>
    <ligand>
        <name>FAD</name>
        <dbReference type="ChEBI" id="CHEBI:57692"/>
    </ligand>
</feature>
<dbReference type="Proteomes" id="UP000233524">
    <property type="component" value="Unassembled WGS sequence"/>
</dbReference>
<dbReference type="OrthoDB" id="409956at2759"/>
<dbReference type="PIRSF" id="PIRSF000189">
    <property type="entry name" value="D-aa_oxidase"/>
    <property type="match status" value="1"/>
</dbReference>
<evidence type="ECO:0000256" key="2">
    <source>
        <dbReference type="ARBA" id="ARBA00006730"/>
    </source>
</evidence>
<dbReference type="Gene3D" id="3.30.9.10">
    <property type="entry name" value="D-Amino Acid Oxidase, subunit A, domain 2"/>
    <property type="match status" value="1"/>
</dbReference>
<evidence type="ECO:0000256" key="1">
    <source>
        <dbReference type="ARBA" id="ARBA00001974"/>
    </source>
</evidence>
<dbReference type="Gene3D" id="3.40.50.720">
    <property type="entry name" value="NAD(P)-binding Rossmann-like Domain"/>
    <property type="match status" value="1"/>
</dbReference>
<dbReference type="PROSITE" id="PS00677">
    <property type="entry name" value="DAO"/>
    <property type="match status" value="1"/>
</dbReference>
<dbReference type="SUPFAM" id="SSF51971">
    <property type="entry name" value="Nucleotide-binding domain"/>
    <property type="match status" value="1"/>
</dbReference>
<comment type="caution">
    <text evidence="9">The sequence shown here is derived from an EMBL/GenBank/DDBJ whole genome shotgun (WGS) entry which is preliminary data.</text>
</comment>
<feature type="binding site" evidence="6">
    <location>
        <position position="348"/>
    </location>
    <ligand>
        <name>D-dopa</name>
        <dbReference type="ChEBI" id="CHEBI:149689"/>
    </ligand>
</feature>
<dbReference type="PANTHER" id="PTHR11530">
    <property type="entry name" value="D-AMINO ACID OXIDASE"/>
    <property type="match status" value="1"/>
</dbReference>
<feature type="binding site" evidence="6">
    <location>
        <position position="237"/>
    </location>
    <ligand>
        <name>FAD</name>
        <dbReference type="ChEBI" id="CHEBI:57692"/>
    </ligand>
</feature>
<keyword evidence="4 6" id="KW-0274">FAD</keyword>
<protein>
    <recommendedName>
        <fullName evidence="8">FAD dependent oxidoreductase domain-containing protein</fullName>
    </recommendedName>
</protein>
<dbReference type="Pfam" id="PF01266">
    <property type="entry name" value="DAO"/>
    <property type="match status" value="1"/>
</dbReference>
<evidence type="ECO:0000256" key="7">
    <source>
        <dbReference type="SAM" id="Phobius"/>
    </source>
</evidence>
<dbReference type="EMBL" id="NLAX01000010">
    <property type="protein sequence ID" value="PKS09296.1"/>
    <property type="molecule type" value="Genomic_DNA"/>
</dbReference>
<comment type="similarity">
    <text evidence="2">Belongs to the DAMOX/DASOX family.</text>
</comment>
<dbReference type="STRING" id="41688.A0A2N3NA23"/>
<dbReference type="SUPFAM" id="SSF54373">
    <property type="entry name" value="FAD-linked reductases, C-terminal domain"/>
    <property type="match status" value="1"/>
</dbReference>
<dbReference type="InParanoid" id="A0A2N3NA23"/>